<dbReference type="CDD" id="cd06850">
    <property type="entry name" value="biotinyl_domain"/>
    <property type="match status" value="1"/>
</dbReference>
<organism evidence="3 4">
    <name type="scientific">Nocardioides endophyticus</name>
    <dbReference type="NCBI Taxonomy" id="1353775"/>
    <lineage>
        <taxon>Bacteria</taxon>
        <taxon>Bacillati</taxon>
        <taxon>Actinomycetota</taxon>
        <taxon>Actinomycetes</taxon>
        <taxon>Propionibacteriales</taxon>
        <taxon>Nocardioidaceae</taxon>
        <taxon>Nocardioides</taxon>
    </lineage>
</organism>
<dbReference type="SUPFAM" id="SSF51230">
    <property type="entry name" value="Single hybrid motif"/>
    <property type="match status" value="1"/>
</dbReference>
<keyword evidence="4" id="KW-1185">Reference proteome</keyword>
<sequence>MAREQVTEIVAEMVANVLTLAVSPGERVTAGDTVVLLESMKMEIPVLVEAPGTVRAIKVAPGDVVQEGDVLVEIVAD</sequence>
<comment type="caution">
    <text evidence="3">The sequence shown here is derived from an EMBL/GenBank/DDBJ whole genome shotgun (WGS) entry which is preliminary data.</text>
</comment>
<dbReference type="PANTHER" id="PTHR45266">
    <property type="entry name" value="OXALOACETATE DECARBOXYLASE ALPHA CHAIN"/>
    <property type="match status" value="1"/>
</dbReference>
<dbReference type="InterPro" id="IPR050709">
    <property type="entry name" value="Biotin_Carboxyl_Carrier/Decarb"/>
</dbReference>
<accession>A0ABP8Z521</accession>
<evidence type="ECO:0000313" key="3">
    <source>
        <dbReference type="EMBL" id="GAA4746758.1"/>
    </source>
</evidence>
<dbReference type="RefSeq" id="WP_345528114.1">
    <property type="nucleotide sequence ID" value="NZ_BAABKN010000023.1"/>
</dbReference>
<evidence type="ECO:0000256" key="1">
    <source>
        <dbReference type="ARBA" id="ARBA00023267"/>
    </source>
</evidence>
<evidence type="ECO:0000313" key="4">
    <source>
        <dbReference type="Proteomes" id="UP001499882"/>
    </source>
</evidence>
<dbReference type="Proteomes" id="UP001499882">
    <property type="component" value="Unassembled WGS sequence"/>
</dbReference>
<dbReference type="PANTHER" id="PTHR45266:SF3">
    <property type="entry name" value="OXALOACETATE DECARBOXYLASE ALPHA CHAIN"/>
    <property type="match status" value="1"/>
</dbReference>
<name>A0ABP8Z521_9ACTN</name>
<protein>
    <submittedName>
        <fullName evidence="3">Biotin/lipoyl-binding carrier protein</fullName>
    </submittedName>
</protein>
<dbReference type="InterPro" id="IPR011053">
    <property type="entry name" value="Single_hybrid_motif"/>
</dbReference>
<dbReference type="EMBL" id="BAABKN010000023">
    <property type="protein sequence ID" value="GAA4746758.1"/>
    <property type="molecule type" value="Genomic_DNA"/>
</dbReference>
<dbReference type="Pfam" id="PF00364">
    <property type="entry name" value="Biotin_lipoyl"/>
    <property type="match status" value="1"/>
</dbReference>
<dbReference type="NCBIfam" id="NF004547">
    <property type="entry name" value="PRK05889.1"/>
    <property type="match status" value="1"/>
</dbReference>
<dbReference type="Gene3D" id="2.40.50.100">
    <property type="match status" value="1"/>
</dbReference>
<dbReference type="InterPro" id="IPR000089">
    <property type="entry name" value="Biotin_lipoyl"/>
</dbReference>
<reference evidence="4" key="1">
    <citation type="journal article" date="2019" name="Int. J. Syst. Evol. Microbiol.">
        <title>The Global Catalogue of Microorganisms (GCM) 10K type strain sequencing project: providing services to taxonomists for standard genome sequencing and annotation.</title>
        <authorList>
            <consortium name="The Broad Institute Genomics Platform"/>
            <consortium name="The Broad Institute Genome Sequencing Center for Infectious Disease"/>
            <person name="Wu L."/>
            <person name="Ma J."/>
        </authorList>
    </citation>
    <scope>NUCLEOTIDE SEQUENCE [LARGE SCALE GENOMIC DNA]</scope>
    <source>
        <strain evidence="4">JCM 18532</strain>
    </source>
</reference>
<dbReference type="PROSITE" id="PS50968">
    <property type="entry name" value="BIOTINYL_LIPOYL"/>
    <property type="match status" value="1"/>
</dbReference>
<gene>
    <name evidence="3" type="ORF">GCM10023350_34350</name>
</gene>
<evidence type="ECO:0000259" key="2">
    <source>
        <dbReference type="PROSITE" id="PS50968"/>
    </source>
</evidence>
<feature type="domain" description="Lipoyl-binding" evidence="2">
    <location>
        <begin position="1"/>
        <end position="75"/>
    </location>
</feature>
<proteinExistence type="predicted"/>
<keyword evidence="1" id="KW-0092">Biotin</keyword>